<dbReference type="PANTHER" id="PTHR36698:SF2">
    <property type="entry name" value="MCE_MLAD DOMAIN-CONTAINING PROTEIN"/>
    <property type="match status" value="1"/>
</dbReference>
<protein>
    <recommendedName>
        <fullName evidence="3">Mce/MlaD domain-containing protein</fullName>
    </recommendedName>
</protein>
<organism evidence="4">
    <name type="scientific">Candidatus Nitrotoga fabula</name>
    <dbReference type="NCBI Taxonomy" id="2182327"/>
    <lineage>
        <taxon>Bacteria</taxon>
        <taxon>Pseudomonadati</taxon>
        <taxon>Pseudomonadota</taxon>
        <taxon>Betaproteobacteria</taxon>
        <taxon>Nitrosomonadales</taxon>
        <taxon>Gallionellaceae</taxon>
        <taxon>Candidatus Nitrotoga</taxon>
    </lineage>
</organism>
<evidence type="ECO:0000259" key="3">
    <source>
        <dbReference type="Pfam" id="PF02470"/>
    </source>
</evidence>
<dbReference type="EMBL" id="LS423452">
    <property type="protein sequence ID" value="SPS06619.1"/>
    <property type="molecule type" value="Genomic_DNA"/>
</dbReference>
<dbReference type="Pfam" id="PF02470">
    <property type="entry name" value="MlaD"/>
    <property type="match status" value="1"/>
</dbReference>
<dbReference type="InterPro" id="IPR003399">
    <property type="entry name" value="Mce/MlaD"/>
</dbReference>
<feature type="transmembrane region" description="Helical" evidence="2">
    <location>
        <begin position="7"/>
        <end position="28"/>
    </location>
</feature>
<keyword evidence="2" id="KW-0812">Transmembrane</keyword>
<name>A0A2X0QWS5_9PROT</name>
<dbReference type="AlphaFoldDB" id="A0A2X0QWS5"/>
<evidence type="ECO:0000256" key="2">
    <source>
        <dbReference type="SAM" id="Phobius"/>
    </source>
</evidence>
<accession>A0A2X0QWS5</accession>
<evidence type="ECO:0000256" key="1">
    <source>
        <dbReference type="SAM" id="MobiDB-lite"/>
    </source>
</evidence>
<gene>
    <name evidence="4" type="ORF">NITFAB_2212</name>
</gene>
<evidence type="ECO:0000313" key="4">
    <source>
        <dbReference type="EMBL" id="SPS06619.1"/>
    </source>
</evidence>
<keyword evidence="2" id="KW-0472">Membrane</keyword>
<feature type="domain" description="Mce/MlaD" evidence="3">
    <location>
        <begin position="48"/>
        <end position="117"/>
    </location>
</feature>
<proteinExistence type="predicted"/>
<reference evidence="4" key="1">
    <citation type="submission" date="2018-05" db="EMBL/GenBank/DDBJ databases">
        <authorList>
            <person name="Lanie J.A."/>
            <person name="Ng W.-L."/>
            <person name="Kazmierczak K.M."/>
            <person name="Andrzejewski T.M."/>
            <person name="Davidsen T.M."/>
            <person name="Wayne K.J."/>
            <person name="Tettelin H."/>
            <person name="Glass J.I."/>
            <person name="Rusch D."/>
            <person name="Podicherti R."/>
            <person name="Tsui H.-C.T."/>
            <person name="Winkler M.E."/>
        </authorList>
    </citation>
    <scope>NUCLEOTIDE SEQUENCE</scope>
    <source>
        <strain evidence="4">KNB</strain>
    </source>
</reference>
<keyword evidence="2" id="KW-1133">Transmembrane helix</keyword>
<sequence length="304" mass="32758">MEEKINLAVIGAFVLVLGAATIAGVLWFSSGKYFNKDQDFYLTYIDESVSGLKLDAPVSYRGVEVGRVHKIILAPGNVEQVQLTLAVEHGTPVKVDTVATLQTQGLTGLAFIELSGGASSSPALQKKGSEEYPVIKSGFSRIKRLDVALTGLIANVGRFSENLNALMGEDNQKAVRSALADIEILSHTLAARSAAIDSSLVNAARTLENTAQASKELPLLAQRIQRSADSFDRMTNELARTGVGARNVIDGTRQFTSETLPELHQMVKELRVLTGSLQRFSSELEQNPGVLLQGRPKTRRGPGE</sequence>
<feature type="region of interest" description="Disordered" evidence="1">
    <location>
        <begin position="284"/>
        <end position="304"/>
    </location>
</feature>
<dbReference type="PANTHER" id="PTHR36698">
    <property type="entry name" value="BLL5892 PROTEIN"/>
    <property type="match status" value="1"/>
</dbReference>